<name>A0A699ZUQ1_HAELA</name>
<proteinExistence type="predicted"/>
<dbReference type="AlphaFoldDB" id="A0A699ZUQ1"/>
<evidence type="ECO:0000256" key="1">
    <source>
        <dbReference type="SAM" id="MobiDB-lite"/>
    </source>
</evidence>
<dbReference type="Proteomes" id="UP000485058">
    <property type="component" value="Unassembled WGS sequence"/>
</dbReference>
<dbReference type="EMBL" id="BLLF01002038">
    <property type="protein sequence ID" value="GFH22434.1"/>
    <property type="molecule type" value="Genomic_DNA"/>
</dbReference>
<keyword evidence="3" id="KW-1185">Reference proteome</keyword>
<evidence type="ECO:0000313" key="3">
    <source>
        <dbReference type="Proteomes" id="UP000485058"/>
    </source>
</evidence>
<evidence type="ECO:0000313" key="2">
    <source>
        <dbReference type="EMBL" id="GFH22434.1"/>
    </source>
</evidence>
<organism evidence="2 3">
    <name type="scientific">Haematococcus lacustris</name>
    <name type="common">Green alga</name>
    <name type="synonym">Haematococcus pluvialis</name>
    <dbReference type="NCBI Taxonomy" id="44745"/>
    <lineage>
        <taxon>Eukaryota</taxon>
        <taxon>Viridiplantae</taxon>
        <taxon>Chlorophyta</taxon>
        <taxon>core chlorophytes</taxon>
        <taxon>Chlorophyceae</taxon>
        <taxon>CS clade</taxon>
        <taxon>Chlamydomonadales</taxon>
        <taxon>Haematococcaceae</taxon>
        <taxon>Haematococcus</taxon>
    </lineage>
</organism>
<gene>
    <name evidence="2" type="ORF">HaLaN_19899</name>
</gene>
<sequence length="143" mass="14416">MLQSSAPSPGVTRELLAKAGLGSDDDDSEDNSGGADSDAGDGAGSRKRKLTAAMGGGRLRKSSRLTEAGTAPIDGEGGGADERALFDDDEEEGAAAPPQADVVDTQDGAGYAEDGSQLKRSRRPAALVESDDEAAQPPDAQDA</sequence>
<feature type="region of interest" description="Disordered" evidence="1">
    <location>
        <begin position="1"/>
        <end position="143"/>
    </location>
</feature>
<comment type="caution">
    <text evidence="2">The sequence shown here is derived from an EMBL/GenBank/DDBJ whole genome shotgun (WGS) entry which is preliminary data.</text>
</comment>
<protein>
    <submittedName>
        <fullName evidence="2">Uncharacterized protein</fullName>
    </submittedName>
</protein>
<reference evidence="2 3" key="1">
    <citation type="submission" date="2020-02" db="EMBL/GenBank/DDBJ databases">
        <title>Draft genome sequence of Haematococcus lacustris strain NIES-144.</title>
        <authorList>
            <person name="Morimoto D."/>
            <person name="Nakagawa S."/>
            <person name="Yoshida T."/>
            <person name="Sawayama S."/>
        </authorList>
    </citation>
    <scope>NUCLEOTIDE SEQUENCE [LARGE SCALE GENOMIC DNA]</scope>
    <source>
        <strain evidence="2 3">NIES-144</strain>
    </source>
</reference>
<accession>A0A699ZUQ1</accession>